<dbReference type="VEuPathDB" id="TriTrypDB:TEOVI_000454400"/>
<feature type="compositionally biased region" description="Basic and acidic residues" evidence="4">
    <location>
        <begin position="121"/>
        <end position="130"/>
    </location>
</feature>
<feature type="compositionally biased region" description="Acidic residues" evidence="4">
    <location>
        <begin position="187"/>
        <end position="214"/>
    </location>
</feature>
<dbReference type="InterPro" id="IPR053939">
    <property type="entry name" value="UTP25_C"/>
</dbReference>
<dbReference type="RefSeq" id="XP_067083404.1">
    <property type="nucleotide sequence ID" value="XM_067227303.1"/>
</dbReference>
<feature type="compositionally biased region" description="Low complexity" evidence="4">
    <location>
        <begin position="105"/>
        <end position="117"/>
    </location>
</feature>
<proteinExistence type="inferred from homology"/>
<dbReference type="Gene3D" id="3.40.50.300">
    <property type="entry name" value="P-loop containing nucleotide triphosphate hydrolases"/>
    <property type="match status" value="1"/>
</dbReference>
<feature type="region of interest" description="Disordered" evidence="4">
    <location>
        <begin position="94"/>
        <end position="233"/>
    </location>
</feature>
<keyword evidence="3" id="KW-0539">Nucleus</keyword>
<dbReference type="EMBL" id="CZPT02001949">
    <property type="protein sequence ID" value="SCU72960.1"/>
    <property type="molecule type" value="Genomic_DNA"/>
</dbReference>
<feature type="compositionally biased region" description="Low complexity" evidence="4">
    <location>
        <begin position="54"/>
        <end position="71"/>
    </location>
</feature>
<dbReference type="GeneID" id="92378484"/>
<feature type="compositionally biased region" description="Basic residues" evidence="4">
    <location>
        <begin position="416"/>
        <end position="427"/>
    </location>
</feature>
<evidence type="ECO:0008006" key="9">
    <source>
        <dbReference type="Google" id="ProtNLM"/>
    </source>
</evidence>
<feature type="compositionally biased region" description="Basic and acidic residues" evidence="4">
    <location>
        <begin position="29"/>
        <end position="40"/>
    </location>
</feature>
<feature type="compositionally biased region" description="Acidic residues" evidence="4">
    <location>
        <begin position="158"/>
        <end position="175"/>
    </location>
</feature>
<name>A0A1G4IK73_TRYEQ</name>
<protein>
    <recommendedName>
        <fullName evidence="9">U3 small nucleolar RNA-associated protein 25</fullName>
    </recommendedName>
</protein>
<keyword evidence="8" id="KW-1185">Reference proteome</keyword>
<evidence type="ECO:0000313" key="7">
    <source>
        <dbReference type="EMBL" id="SCU72960.1"/>
    </source>
</evidence>
<sequence length="855" mass="98071">MGKPGGFFKRLKNKQKRLATHRRRGTKGASKEERRLKHNELVDYYAAKREAEELAAISSSSSSESEAASTDSELEARKEEKSLLALRRVLGIADGGRAVKRGRNNSHNGNDNNNGNNSKRKGVENQRDNDLSNVDTTAVNGTVPSDGGDDDWRTFLPQDEEEDEEEELEELEEENSYAIESDGQEVGTEDGSLEEDDAEDVMSMEESEEDEEGEDSGKEDAYEDDEEGDGDQQKFEEEKVQLLPQFHLGTAKLEALQRVVREDDPWFTKYHIDKHGSIDRSPMQLLKQKYHTECGQIAVSASAHAMEHLIHEPFRVGWQGTASAPQKLDKRPPYMHETLWNKWLDYRAAKSRGPMTAEQRGLLDLLQGYPDVMDCCRSAENAEARREVFLLHALNHWYKARAVMVLHEAFLHEKKRQKRKNSKKKVKGSSAVSSKNLDDSDGEDGEYELRDRGFGKTRLLIMLPMRNIAHEYVTTLIELLRAIPEDCPRLATFDEDFTELAEAMDPTFSRRPRDYQRQFAGNIDDSFCVGLRIEPSRVRVYTHPLNSDMIICSPLGLRRRLERNGDASVSLSSIEVCLIDEAHVLLMQNWQHVMEVLGLLNKRPRDTTYGLSDLRRVYAWALAGQSGRHRQTIISSNVTNAVLLSTFRTFVNNSGRVSLHRREETGVLQQIMVPVRQHFLRFDPGSSVESCDDARFDFFTREVLPTKILPPVSRDVRTIIFVPSYFDYVRIRNYMIREHRDSFAAICEYTSLRQQRKSLGQFTDLERPLLLVTERFYFFRRYFVKHAEIIVFYSPPVFSSFYVSLVGRLVATSPNAFSLTLFCRYDSHELNRLVGTARARQLVEREAEAYSFVTN</sequence>
<evidence type="ECO:0000256" key="4">
    <source>
        <dbReference type="SAM" id="MobiDB-lite"/>
    </source>
</evidence>
<dbReference type="InterPro" id="IPR027417">
    <property type="entry name" value="P-loop_NTPase"/>
</dbReference>
<feature type="compositionally biased region" description="Acidic residues" evidence="4">
    <location>
        <begin position="221"/>
        <end position="230"/>
    </location>
</feature>
<dbReference type="InterPro" id="IPR053940">
    <property type="entry name" value="UTP25_NTPase-like"/>
</dbReference>
<feature type="compositionally biased region" description="Polar residues" evidence="4">
    <location>
        <begin position="131"/>
        <end position="143"/>
    </location>
</feature>
<feature type="compositionally biased region" description="Basic residues" evidence="4">
    <location>
        <begin position="9"/>
        <end position="26"/>
    </location>
</feature>
<feature type="region of interest" description="Disordered" evidence="4">
    <location>
        <begin position="1"/>
        <end position="40"/>
    </location>
</feature>
<dbReference type="GO" id="GO:0000462">
    <property type="term" value="P:maturation of SSU-rRNA from tricistronic rRNA transcript (SSU-rRNA, 5.8S rRNA, LSU-rRNA)"/>
    <property type="evidence" value="ECO:0007669"/>
    <property type="project" value="TreeGrafter"/>
</dbReference>
<evidence type="ECO:0000256" key="1">
    <source>
        <dbReference type="ARBA" id="ARBA00004604"/>
    </source>
</evidence>
<gene>
    <name evidence="7" type="ORF">TEOVI_000454400</name>
</gene>
<evidence type="ECO:0000259" key="6">
    <source>
        <dbReference type="Pfam" id="PF22916"/>
    </source>
</evidence>
<dbReference type="GO" id="GO:0032040">
    <property type="term" value="C:small-subunit processome"/>
    <property type="evidence" value="ECO:0007669"/>
    <property type="project" value="TreeGrafter"/>
</dbReference>
<feature type="domain" description="UTP25 C-terminal" evidence="5">
    <location>
        <begin position="668"/>
        <end position="852"/>
    </location>
</feature>
<evidence type="ECO:0000313" key="8">
    <source>
        <dbReference type="Proteomes" id="UP000195570"/>
    </source>
</evidence>
<evidence type="ECO:0000256" key="3">
    <source>
        <dbReference type="ARBA" id="ARBA00023242"/>
    </source>
</evidence>
<accession>A0A1G4IK73</accession>
<dbReference type="GO" id="GO:0019843">
    <property type="term" value="F:rRNA binding"/>
    <property type="evidence" value="ECO:0007669"/>
    <property type="project" value="TreeGrafter"/>
</dbReference>
<dbReference type="Pfam" id="PF22916">
    <property type="entry name" value="UTP25_NTPase-like"/>
    <property type="match status" value="1"/>
</dbReference>
<comment type="subcellular location">
    <subcellularLocation>
        <location evidence="1">Nucleus</location>
        <location evidence="1">Nucleolus</location>
    </subcellularLocation>
</comment>
<comment type="caution">
    <text evidence="7">The sequence shown here is derived from an EMBL/GenBank/DDBJ whole genome shotgun (WGS) entry which is preliminary data.</text>
</comment>
<feature type="region of interest" description="Disordered" evidence="4">
    <location>
        <begin position="416"/>
        <end position="446"/>
    </location>
</feature>
<dbReference type="GO" id="GO:0034511">
    <property type="term" value="F:U3 snoRNA binding"/>
    <property type="evidence" value="ECO:0007669"/>
    <property type="project" value="InterPro"/>
</dbReference>
<reference evidence="7" key="1">
    <citation type="submission" date="2016-09" db="EMBL/GenBank/DDBJ databases">
        <authorList>
            <person name="Hebert L."/>
            <person name="Moumen B."/>
        </authorList>
    </citation>
    <scope>NUCLEOTIDE SEQUENCE [LARGE SCALE GENOMIC DNA]</scope>
    <source>
        <strain evidence="7">OVI</strain>
    </source>
</reference>
<comment type="similarity">
    <text evidence="2">Belongs to the UTP25 family.</text>
</comment>
<dbReference type="PANTHER" id="PTHR12933:SF0">
    <property type="entry name" value="U3 SMALL NUCLEOLAR RNA-ASSOCIATED PROTEIN 25 HOMOLOG"/>
    <property type="match status" value="1"/>
</dbReference>
<evidence type="ECO:0000256" key="2">
    <source>
        <dbReference type="ARBA" id="ARBA00009223"/>
    </source>
</evidence>
<dbReference type="Proteomes" id="UP000195570">
    <property type="component" value="Unassembled WGS sequence"/>
</dbReference>
<evidence type="ECO:0000259" key="5">
    <source>
        <dbReference type="Pfam" id="PF06862"/>
    </source>
</evidence>
<dbReference type="PANTHER" id="PTHR12933">
    <property type="entry name" value="ORF PROTEIN-RELATED"/>
    <property type="match status" value="1"/>
</dbReference>
<dbReference type="Pfam" id="PF06862">
    <property type="entry name" value="Utp25_C"/>
    <property type="match status" value="1"/>
</dbReference>
<dbReference type="AlphaFoldDB" id="A0A1G4IK73"/>
<dbReference type="InterPro" id="IPR010678">
    <property type="entry name" value="UTP25"/>
</dbReference>
<organism evidence="7 8">
    <name type="scientific">Trypanosoma equiperdum</name>
    <dbReference type="NCBI Taxonomy" id="5694"/>
    <lineage>
        <taxon>Eukaryota</taxon>
        <taxon>Discoba</taxon>
        <taxon>Euglenozoa</taxon>
        <taxon>Kinetoplastea</taxon>
        <taxon>Metakinetoplastina</taxon>
        <taxon>Trypanosomatida</taxon>
        <taxon>Trypanosomatidae</taxon>
        <taxon>Trypanosoma</taxon>
    </lineage>
</organism>
<feature type="domain" description="UTP25 NTP hydrolase-like" evidence="6">
    <location>
        <begin position="369"/>
        <end position="655"/>
    </location>
</feature>
<feature type="region of interest" description="Disordered" evidence="4">
    <location>
        <begin position="53"/>
        <end position="78"/>
    </location>
</feature>